<reference evidence="2" key="1">
    <citation type="journal article" date="2023" name="G3 (Bethesda)">
        <title>Genome assembly and association tests identify interacting loci associated with vigor, precocity, and sex in interspecific pistachio rootstocks.</title>
        <authorList>
            <person name="Palmer W."/>
            <person name="Jacygrad E."/>
            <person name="Sagayaradj S."/>
            <person name="Cavanaugh K."/>
            <person name="Han R."/>
            <person name="Bertier L."/>
            <person name="Beede B."/>
            <person name="Kafkas S."/>
            <person name="Golino D."/>
            <person name="Preece J."/>
            <person name="Michelmore R."/>
        </authorList>
    </citation>
    <scope>NUCLEOTIDE SEQUENCE [LARGE SCALE GENOMIC DNA]</scope>
</reference>
<organism evidence="1 2">
    <name type="scientific">Pistacia atlantica</name>
    <dbReference type="NCBI Taxonomy" id="434234"/>
    <lineage>
        <taxon>Eukaryota</taxon>
        <taxon>Viridiplantae</taxon>
        <taxon>Streptophyta</taxon>
        <taxon>Embryophyta</taxon>
        <taxon>Tracheophyta</taxon>
        <taxon>Spermatophyta</taxon>
        <taxon>Magnoliopsida</taxon>
        <taxon>eudicotyledons</taxon>
        <taxon>Gunneridae</taxon>
        <taxon>Pentapetalae</taxon>
        <taxon>rosids</taxon>
        <taxon>malvids</taxon>
        <taxon>Sapindales</taxon>
        <taxon>Anacardiaceae</taxon>
        <taxon>Pistacia</taxon>
    </lineage>
</organism>
<accession>A0ACC1A4B0</accession>
<protein>
    <submittedName>
        <fullName evidence="1">Uncharacterized protein</fullName>
    </submittedName>
</protein>
<name>A0ACC1A4B0_9ROSI</name>
<dbReference type="EMBL" id="CM047908">
    <property type="protein sequence ID" value="KAJ0082340.1"/>
    <property type="molecule type" value="Genomic_DNA"/>
</dbReference>
<evidence type="ECO:0000313" key="1">
    <source>
        <dbReference type="EMBL" id="KAJ0082340.1"/>
    </source>
</evidence>
<gene>
    <name evidence="1" type="ORF">Patl1_10457</name>
</gene>
<dbReference type="Proteomes" id="UP001164250">
    <property type="component" value="Chromosome 12"/>
</dbReference>
<proteinExistence type="predicted"/>
<comment type="caution">
    <text evidence="1">The sequence shown here is derived from an EMBL/GenBank/DDBJ whole genome shotgun (WGS) entry which is preliminary data.</text>
</comment>
<sequence length="59" mass="6917">MAEKQHVESQDQIQTNDTKGEDDIEEVLKEFMEMRVLDTVYKKEEQSWASPDAIQTVML</sequence>
<keyword evidence="2" id="KW-1185">Reference proteome</keyword>
<evidence type="ECO:0000313" key="2">
    <source>
        <dbReference type="Proteomes" id="UP001164250"/>
    </source>
</evidence>